<reference evidence="8" key="1">
    <citation type="journal article" date="2021" name="PeerJ">
        <title>Extensive microbial diversity within the chicken gut microbiome revealed by metagenomics and culture.</title>
        <authorList>
            <person name="Gilroy R."/>
            <person name="Ravi A."/>
            <person name="Getino M."/>
            <person name="Pursley I."/>
            <person name="Horton D.L."/>
            <person name="Alikhan N.F."/>
            <person name="Baker D."/>
            <person name="Gharbi K."/>
            <person name="Hall N."/>
            <person name="Watson M."/>
            <person name="Adriaenssens E.M."/>
            <person name="Foster-Nyarko E."/>
            <person name="Jarju S."/>
            <person name="Secka A."/>
            <person name="Antonio M."/>
            <person name="Oren A."/>
            <person name="Chaudhuri R.R."/>
            <person name="La Ragione R."/>
            <person name="Hildebrand F."/>
            <person name="Pallen M.J."/>
        </authorList>
    </citation>
    <scope>NUCLEOTIDE SEQUENCE</scope>
    <source>
        <strain evidence="8">ChiGjej1B1-1692</strain>
    </source>
</reference>
<proteinExistence type="predicted"/>
<evidence type="ECO:0000256" key="2">
    <source>
        <dbReference type="ARBA" id="ARBA00022741"/>
    </source>
</evidence>
<feature type="domain" description="Dynamin N-terminal" evidence="7">
    <location>
        <begin position="56"/>
        <end position="277"/>
    </location>
</feature>
<name>A0A9D2NVR4_9FIRM</name>
<dbReference type="SUPFAM" id="SSF52540">
    <property type="entry name" value="P-loop containing nucleoside triphosphate hydrolases"/>
    <property type="match status" value="1"/>
</dbReference>
<evidence type="ECO:0000256" key="6">
    <source>
        <dbReference type="SAM" id="Coils"/>
    </source>
</evidence>
<dbReference type="Gene3D" id="3.40.50.300">
    <property type="entry name" value="P-loop containing nucleotide triphosphate hydrolases"/>
    <property type="match status" value="1"/>
</dbReference>
<evidence type="ECO:0000313" key="9">
    <source>
        <dbReference type="Proteomes" id="UP000823894"/>
    </source>
</evidence>
<organism evidence="8 9">
    <name type="scientific">Candidatus Mediterraneibacter faecigallinarum</name>
    <dbReference type="NCBI Taxonomy" id="2838669"/>
    <lineage>
        <taxon>Bacteria</taxon>
        <taxon>Bacillati</taxon>
        <taxon>Bacillota</taxon>
        <taxon>Clostridia</taxon>
        <taxon>Lachnospirales</taxon>
        <taxon>Lachnospiraceae</taxon>
        <taxon>Mediterraneibacter</taxon>
    </lineage>
</organism>
<keyword evidence="6" id="KW-0175">Coiled coil</keyword>
<evidence type="ECO:0000259" key="7">
    <source>
        <dbReference type="Pfam" id="PF00350"/>
    </source>
</evidence>
<dbReference type="GO" id="GO:0005525">
    <property type="term" value="F:GTP binding"/>
    <property type="evidence" value="ECO:0007669"/>
    <property type="project" value="UniProtKB-KW"/>
</dbReference>
<dbReference type="Pfam" id="PF00350">
    <property type="entry name" value="Dynamin_N"/>
    <property type="match status" value="1"/>
</dbReference>
<keyword evidence="3" id="KW-0378">Hydrolase</keyword>
<dbReference type="PANTHER" id="PTHR10465:SF0">
    <property type="entry name" value="SARCALUMENIN"/>
    <property type="match status" value="1"/>
</dbReference>
<reference evidence="8" key="2">
    <citation type="submission" date="2021-04" db="EMBL/GenBank/DDBJ databases">
        <authorList>
            <person name="Gilroy R."/>
        </authorList>
    </citation>
    <scope>NUCLEOTIDE SEQUENCE</scope>
    <source>
        <strain evidence="8">ChiGjej1B1-1692</strain>
    </source>
</reference>
<dbReference type="GO" id="GO:0008053">
    <property type="term" value="P:mitochondrial fusion"/>
    <property type="evidence" value="ECO:0007669"/>
    <property type="project" value="TreeGrafter"/>
</dbReference>
<dbReference type="Proteomes" id="UP000823894">
    <property type="component" value="Unassembled WGS sequence"/>
</dbReference>
<keyword evidence="5" id="KW-0472">Membrane</keyword>
<feature type="non-terminal residue" evidence="8">
    <location>
        <position position="592"/>
    </location>
</feature>
<accession>A0A9D2NVR4</accession>
<keyword evidence="4" id="KW-0342">GTP-binding</keyword>
<gene>
    <name evidence="8" type="ORF">H9757_04555</name>
</gene>
<comment type="caution">
    <text evidence="8">The sequence shown here is derived from an EMBL/GenBank/DDBJ whole genome shotgun (WGS) entry which is preliminary data.</text>
</comment>
<dbReference type="InterPro" id="IPR027417">
    <property type="entry name" value="P-loop_NTPase"/>
</dbReference>
<protein>
    <submittedName>
        <fullName evidence="8">Dynamin family protein</fullName>
    </submittedName>
</protein>
<dbReference type="AlphaFoldDB" id="A0A9D2NVR4"/>
<sequence>MISNYKKAKEDTLKAYHDFLPLITCVKDGKETPYDNSLVSLAKQAENIEQDKFLLMIVGEAKSGKSTFINAYLGEEILPMDVKQCTSAIVEIRYGQKFILTATYADDRAKIIKDEKEIKEFLVANAAMDDNYRDIPVSAINIELLMHKKDKKILNSEVVDLVKALKNENLYNLPEPEYEAKIRKYIRDRQPVWRDIVKKIEIEYPFEDADLKNIEIVDTPGVNADGRVGEITNKYIEDANAVMFLKPIVGAALEASSFRRFLQTKSADRNKNAMFLLLTRAANETKDNITRICEEALRQFPGINPKQIIPVDSKAELFYNSVKNLTVEELTTQLMALVSEEKLDAFITAAWFKAAGSREKFLQILKELSNFNVVDDALNLFAHKAQYLALSEFLGSMIKAVKIASDNLEETIGIYEEKAEDPIKLGNKMNKIKRELEELTRRINEDVDKVAEKYAETGGVIDQRSKGVIEQYKAEIEKIDGSRYDSLDELEKISFRKIDIFTQFEAELQKNIVAECDAALVTLSNKSDIKYSTLKPNLTKESFEKIKADLKNSDEAKEPVPITTGITFEKTHYESRFSQAKYYKLVKDSIQL</sequence>
<evidence type="ECO:0000256" key="1">
    <source>
        <dbReference type="ARBA" id="ARBA00004370"/>
    </source>
</evidence>
<evidence type="ECO:0000256" key="3">
    <source>
        <dbReference type="ARBA" id="ARBA00022801"/>
    </source>
</evidence>
<feature type="coiled-coil region" evidence="6">
    <location>
        <begin position="429"/>
        <end position="456"/>
    </location>
</feature>
<dbReference type="InterPro" id="IPR027094">
    <property type="entry name" value="Mitofusin_fam"/>
</dbReference>
<comment type="subcellular location">
    <subcellularLocation>
        <location evidence="1">Membrane</location>
    </subcellularLocation>
</comment>
<evidence type="ECO:0000256" key="5">
    <source>
        <dbReference type="ARBA" id="ARBA00023136"/>
    </source>
</evidence>
<dbReference type="InterPro" id="IPR045063">
    <property type="entry name" value="Dynamin_N"/>
</dbReference>
<dbReference type="GO" id="GO:0016020">
    <property type="term" value="C:membrane"/>
    <property type="evidence" value="ECO:0007669"/>
    <property type="project" value="UniProtKB-SubCell"/>
</dbReference>
<dbReference type="PANTHER" id="PTHR10465">
    <property type="entry name" value="TRANSMEMBRANE GTPASE FZO1"/>
    <property type="match status" value="1"/>
</dbReference>
<keyword evidence="2" id="KW-0547">Nucleotide-binding</keyword>
<evidence type="ECO:0000256" key="4">
    <source>
        <dbReference type="ARBA" id="ARBA00023134"/>
    </source>
</evidence>
<dbReference type="EMBL" id="DWWK01000059">
    <property type="protein sequence ID" value="HJC38318.1"/>
    <property type="molecule type" value="Genomic_DNA"/>
</dbReference>
<evidence type="ECO:0000313" key="8">
    <source>
        <dbReference type="EMBL" id="HJC38318.1"/>
    </source>
</evidence>
<dbReference type="GO" id="GO:0003924">
    <property type="term" value="F:GTPase activity"/>
    <property type="evidence" value="ECO:0007669"/>
    <property type="project" value="InterPro"/>
</dbReference>